<dbReference type="KEGG" id="phu:Phum_PHUM596360"/>
<evidence type="ECO:0000313" key="4">
    <source>
        <dbReference type="Proteomes" id="UP000009046"/>
    </source>
</evidence>
<organism>
    <name type="scientific">Pediculus humanus subsp. corporis</name>
    <name type="common">Body louse</name>
    <dbReference type="NCBI Taxonomy" id="121224"/>
    <lineage>
        <taxon>Eukaryota</taxon>
        <taxon>Metazoa</taxon>
        <taxon>Ecdysozoa</taxon>
        <taxon>Arthropoda</taxon>
        <taxon>Hexapoda</taxon>
        <taxon>Insecta</taxon>
        <taxon>Pterygota</taxon>
        <taxon>Neoptera</taxon>
        <taxon>Paraneoptera</taxon>
        <taxon>Psocodea</taxon>
        <taxon>Troctomorpha</taxon>
        <taxon>Phthiraptera</taxon>
        <taxon>Anoplura</taxon>
        <taxon>Pediculidae</taxon>
        <taxon>Pediculus</taxon>
    </lineage>
</organism>
<reference evidence="3" key="3">
    <citation type="submission" date="2021-02" db="UniProtKB">
        <authorList>
            <consortium name="EnsemblMetazoa"/>
        </authorList>
    </citation>
    <scope>IDENTIFICATION</scope>
    <source>
        <strain evidence="3">USDA</strain>
    </source>
</reference>
<feature type="region of interest" description="Disordered" evidence="1">
    <location>
        <begin position="628"/>
        <end position="657"/>
    </location>
</feature>
<protein>
    <submittedName>
        <fullName evidence="2 3">Uncharacterized protein</fullName>
    </submittedName>
</protein>
<dbReference type="EMBL" id="DS235879">
    <property type="protein sequence ID" value="EEB19910.1"/>
    <property type="molecule type" value="Genomic_DNA"/>
</dbReference>
<dbReference type="VEuPathDB" id="VectorBase:PHUM596360"/>
<dbReference type="EMBL" id="AAZO01007267">
    <property type="status" value="NOT_ANNOTATED_CDS"/>
    <property type="molecule type" value="Genomic_DNA"/>
</dbReference>
<dbReference type="GeneID" id="8239644"/>
<reference evidence="2" key="1">
    <citation type="submission" date="2007-04" db="EMBL/GenBank/DDBJ databases">
        <title>Annotation of Pediculus humanus corporis strain USDA.</title>
        <authorList>
            <person name="Kirkness E."/>
            <person name="Hannick L."/>
            <person name="Hass B."/>
            <person name="Bruggner R."/>
            <person name="Lawson D."/>
            <person name="Bidwell S."/>
            <person name="Joardar V."/>
            <person name="Caler E."/>
            <person name="Walenz B."/>
            <person name="Inman J."/>
            <person name="Schobel S."/>
            <person name="Galinsky K."/>
            <person name="Amedeo P."/>
            <person name="Strausberg R."/>
        </authorList>
    </citation>
    <scope>NUCLEOTIDE SEQUENCE</scope>
    <source>
        <strain evidence="2">USDA</strain>
    </source>
</reference>
<feature type="compositionally biased region" description="Basic and acidic residues" evidence="1">
    <location>
        <begin position="152"/>
        <end position="161"/>
    </location>
</feature>
<dbReference type="Proteomes" id="UP000009046">
    <property type="component" value="Unassembled WGS sequence"/>
</dbReference>
<feature type="region of interest" description="Disordered" evidence="1">
    <location>
        <begin position="132"/>
        <end position="181"/>
    </location>
</feature>
<evidence type="ECO:0000313" key="3">
    <source>
        <dbReference type="EnsemblMetazoa" id="PHUM596360-PA"/>
    </source>
</evidence>
<name>E0W2Q4_PEDHC</name>
<dbReference type="CTD" id="8239644"/>
<gene>
    <name evidence="3" type="primary">8239644</name>
    <name evidence="2" type="ORF">Phum_PHUM596360</name>
</gene>
<dbReference type="HOGENOM" id="CLU_417573_0_0_1"/>
<dbReference type="AlphaFoldDB" id="E0W2Q4"/>
<dbReference type="RefSeq" id="XP_002432648.1">
    <property type="nucleotide sequence ID" value="XM_002432603.1"/>
</dbReference>
<reference evidence="2" key="2">
    <citation type="submission" date="2007-04" db="EMBL/GenBank/DDBJ databases">
        <title>The genome of the human body louse.</title>
        <authorList>
            <consortium name="The Human Body Louse Genome Consortium"/>
            <person name="Kirkness E."/>
            <person name="Walenz B."/>
            <person name="Hass B."/>
            <person name="Bruggner R."/>
            <person name="Strausberg R."/>
        </authorList>
    </citation>
    <scope>NUCLEOTIDE SEQUENCE</scope>
    <source>
        <strain evidence="2">USDA</strain>
    </source>
</reference>
<keyword evidence="4" id="KW-1185">Reference proteome</keyword>
<evidence type="ECO:0000313" key="2">
    <source>
        <dbReference type="EMBL" id="EEB19910.1"/>
    </source>
</evidence>
<dbReference type="EnsemblMetazoa" id="PHUM596360-RA">
    <property type="protein sequence ID" value="PHUM596360-PA"/>
    <property type="gene ID" value="PHUM596360"/>
</dbReference>
<evidence type="ECO:0000256" key="1">
    <source>
        <dbReference type="SAM" id="MobiDB-lite"/>
    </source>
</evidence>
<accession>E0W2Q4</accession>
<sequence>MHRDLCVVVIFVPANPGRGGRIEMELDGGLYDAVNGNKKFERYEDHPIVPEMVEPVTLFNEDLIKMTTDGRRESNFSLQSDISLETTESENSMTNIKFFRTPSVVVSDHSEDTGCITYDDIGRIASAYHRRRRYRPTRRHSDAYESNNTMNERNEFARRSESGTSGSGIGETTPDYYARSSQSVTSLNRTKNMYCGDEPLEDYDPDGHFDGKTLSECSSLNELSPIMSQYGSSNCSENSSRRSSIFSEISPVFLRKNLSHGDFQKEKNFGTDTKTTISSIHNKNMINPTFAAYFNERDPNVLDEADILMLEQQRSLSYDDLNVDTSGNSDISYSDLSVDFSACSSLSNLPGTVYYCNYNPNQGYNGNYGLDEAASKQLNVRLTKKTTNHVKNGNIKTSKSCSDFLSVSRIEEDYPHLKHRRHSNDQVTLTTTFDYCNRRLGSCRDDYKKKWPLTAVAANNVTKSKMNNATFPNDNRINSRVKNAWGKLLTLHLKSFHESLNFQKENYIVSKRKSKSNECVFRGDVKKTTDFDELEKIRNVDEKNYINFASRKISRRRFGNDDDDDGVEPIVVSESENDAVVKNEKKIPVKKDWLSVKWKNGQVTTTEDGDTKSKFLRKISNCSTCSDHSGYRDAPETLQEITTKTKTRGKPGSSFRF</sequence>
<dbReference type="InParanoid" id="E0W2Q4"/>
<proteinExistence type="predicted"/>